<dbReference type="Pfam" id="PF00078">
    <property type="entry name" value="RVT_1"/>
    <property type="match status" value="1"/>
</dbReference>
<dbReference type="PROSITE" id="PS50878">
    <property type="entry name" value="RT_POL"/>
    <property type="match status" value="1"/>
</dbReference>
<sequence length="412" mass="47326">MLAKIRRQNEHKIISEINKYCSKISLSSSEKSNFISLQTQLDNLYIKKARGAYIRSKAKWMEEGEKSTAYFCRLEKRRQSKNSIVSLMVNDVENTDPKIISKEIHNFYSNLYLSNFSPKECDDFFEKIINFIPKIDNELRDLCDAQLCMEELDLAVQKLKSNKSPGPDGLTGNFYKLFWNDLKMLLFNALIESIEDGSLGPTMSQGLITLIPKPDKDHRFLDNLRPITLLNSDYKIFTHVFVNRLKEGLNGVVNEVQSGFLKERSIHNNIRLVMDMVEYNHLIEDDGYILFLDFKKAFDTLEHRFLFKALESFGFGEHFVNIIKMIYKGMNSSISLPYGTSQRFPVSRGIRQGCPLSPLLFILAADMLSTLVIHDQTVQKLKVFGKSIAISQLADDTTLFLKNKDQIPLAIS</sequence>
<name>A0A8T0AD96_SILME</name>
<feature type="non-terminal residue" evidence="2">
    <location>
        <position position="412"/>
    </location>
</feature>
<accession>A0A8T0AD96</accession>
<protein>
    <recommendedName>
        <fullName evidence="1">Reverse transcriptase domain-containing protein</fullName>
    </recommendedName>
</protein>
<reference evidence="2" key="1">
    <citation type="submission" date="2020-08" db="EMBL/GenBank/DDBJ databases">
        <title>Chromosome-level assembly of Southern catfish (Silurus meridionalis) provides insights into visual adaptation to the nocturnal and benthic lifestyles.</title>
        <authorList>
            <person name="Zhang Y."/>
            <person name="Wang D."/>
            <person name="Peng Z."/>
        </authorList>
    </citation>
    <scope>NUCLEOTIDE SEQUENCE</scope>
    <source>
        <strain evidence="2">SWU-2019-XX</strain>
        <tissue evidence="2">Muscle</tissue>
    </source>
</reference>
<feature type="domain" description="Reverse transcriptase" evidence="1">
    <location>
        <begin position="192"/>
        <end position="412"/>
    </location>
</feature>
<evidence type="ECO:0000313" key="2">
    <source>
        <dbReference type="EMBL" id="KAF7689333.1"/>
    </source>
</evidence>
<comment type="caution">
    <text evidence="2">The sequence shown here is derived from an EMBL/GenBank/DDBJ whole genome shotgun (WGS) entry which is preliminary data.</text>
</comment>
<gene>
    <name evidence="2" type="ORF">HF521_012686</name>
</gene>
<keyword evidence="3" id="KW-1185">Reference proteome</keyword>
<proteinExistence type="predicted"/>
<dbReference type="PANTHER" id="PTHR31635">
    <property type="entry name" value="REVERSE TRANSCRIPTASE DOMAIN-CONTAINING PROTEIN-RELATED"/>
    <property type="match status" value="1"/>
</dbReference>
<organism evidence="2 3">
    <name type="scientific">Silurus meridionalis</name>
    <name type="common">Southern catfish</name>
    <name type="synonym">Silurus soldatovi meridionalis</name>
    <dbReference type="NCBI Taxonomy" id="175797"/>
    <lineage>
        <taxon>Eukaryota</taxon>
        <taxon>Metazoa</taxon>
        <taxon>Chordata</taxon>
        <taxon>Craniata</taxon>
        <taxon>Vertebrata</taxon>
        <taxon>Euteleostomi</taxon>
        <taxon>Actinopterygii</taxon>
        <taxon>Neopterygii</taxon>
        <taxon>Teleostei</taxon>
        <taxon>Ostariophysi</taxon>
        <taxon>Siluriformes</taxon>
        <taxon>Siluridae</taxon>
        <taxon>Silurus</taxon>
    </lineage>
</organism>
<evidence type="ECO:0000259" key="1">
    <source>
        <dbReference type="PROSITE" id="PS50878"/>
    </source>
</evidence>
<dbReference type="EMBL" id="JABFDY010000024">
    <property type="protein sequence ID" value="KAF7689333.1"/>
    <property type="molecule type" value="Genomic_DNA"/>
</dbReference>
<evidence type="ECO:0000313" key="3">
    <source>
        <dbReference type="Proteomes" id="UP000606274"/>
    </source>
</evidence>
<dbReference type="CDD" id="cd01650">
    <property type="entry name" value="RT_nLTR_like"/>
    <property type="match status" value="1"/>
</dbReference>
<dbReference type="PANTHER" id="PTHR31635:SF196">
    <property type="entry name" value="REVERSE TRANSCRIPTASE DOMAIN-CONTAINING PROTEIN-RELATED"/>
    <property type="match status" value="1"/>
</dbReference>
<dbReference type="SUPFAM" id="SSF56672">
    <property type="entry name" value="DNA/RNA polymerases"/>
    <property type="match status" value="1"/>
</dbReference>
<dbReference type="InterPro" id="IPR000477">
    <property type="entry name" value="RT_dom"/>
</dbReference>
<dbReference type="InterPro" id="IPR043502">
    <property type="entry name" value="DNA/RNA_pol_sf"/>
</dbReference>
<dbReference type="Proteomes" id="UP000606274">
    <property type="component" value="Unassembled WGS sequence"/>
</dbReference>
<dbReference type="AlphaFoldDB" id="A0A8T0AD96"/>